<dbReference type="AlphaFoldDB" id="A0A0E0BEJ9"/>
<proteinExistence type="predicted"/>
<dbReference type="EnsemblPlants" id="OGLUM11G00690.1">
    <property type="protein sequence ID" value="OGLUM11G00690.1"/>
    <property type="gene ID" value="OGLUM11G00690"/>
</dbReference>
<organism evidence="2">
    <name type="scientific">Oryza glumipatula</name>
    <dbReference type="NCBI Taxonomy" id="40148"/>
    <lineage>
        <taxon>Eukaryota</taxon>
        <taxon>Viridiplantae</taxon>
        <taxon>Streptophyta</taxon>
        <taxon>Embryophyta</taxon>
        <taxon>Tracheophyta</taxon>
        <taxon>Spermatophyta</taxon>
        <taxon>Magnoliopsida</taxon>
        <taxon>Liliopsida</taxon>
        <taxon>Poales</taxon>
        <taxon>Poaceae</taxon>
        <taxon>BOP clade</taxon>
        <taxon>Oryzoideae</taxon>
        <taxon>Oryzeae</taxon>
        <taxon>Oryzinae</taxon>
        <taxon>Oryza</taxon>
    </lineage>
</organism>
<protein>
    <submittedName>
        <fullName evidence="2">Uncharacterized protein</fullName>
    </submittedName>
</protein>
<keyword evidence="3" id="KW-1185">Reference proteome</keyword>
<reference evidence="2" key="2">
    <citation type="submission" date="2018-05" db="EMBL/GenBank/DDBJ databases">
        <title>OgluRS3 (Oryza glumaepatula Reference Sequence Version 3).</title>
        <authorList>
            <person name="Zhang J."/>
            <person name="Kudrna D."/>
            <person name="Lee S."/>
            <person name="Talag J."/>
            <person name="Welchert J."/>
            <person name="Wing R.A."/>
        </authorList>
    </citation>
    <scope>NUCLEOTIDE SEQUENCE [LARGE SCALE GENOMIC DNA]</scope>
</reference>
<evidence type="ECO:0000256" key="1">
    <source>
        <dbReference type="SAM" id="MobiDB-lite"/>
    </source>
</evidence>
<dbReference type="Gramene" id="OGLUM11G00690.1">
    <property type="protein sequence ID" value="OGLUM11G00690.1"/>
    <property type="gene ID" value="OGLUM11G00690"/>
</dbReference>
<dbReference type="Proteomes" id="UP000026961">
    <property type="component" value="Chromosome 11"/>
</dbReference>
<evidence type="ECO:0000313" key="3">
    <source>
        <dbReference type="Proteomes" id="UP000026961"/>
    </source>
</evidence>
<sequence>MQQERRRKKIDLGSWSRPSSSPIRSPSTRTAAASHPDPERLGRADSGDGGSLPTSPAAASPSRSSPSTDPHRWSLLPLLPQHLPHRRSPLHLVPGGRLANRSSTTSPTTRAATNTAAAGGDICEDNKLPTATTCCCHCCCAWVKNTDGFAYLLRWRMTRARPASFSRGRLGAKP</sequence>
<name>A0A0E0BEJ9_9ORYZ</name>
<accession>A0A0E0BEJ9</accession>
<feature type="region of interest" description="Disordered" evidence="1">
    <location>
        <begin position="1"/>
        <end position="114"/>
    </location>
</feature>
<reference evidence="2" key="1">
    <citation type="submission" date="2015-04" db="UniProtKB">
        <authorList>
            <consortium name="EnsemblPlants"/>
        </authorList>
    </citation>
    <scope>IDENTIFICATION</scope>
</reference>
<evidence type="ECO:0000313" key="2">
    <source>
        <dbReference type="EnsemblPlants" id="OGLUM11G00690.1"/>
    </source>
</evidence>
<feature type="compositionally biased region" description="Low complexity" evidence="1">
    <location>
        <begin position="99"/>
        <end position="114"/>
    </location>
</feature>
<dbReference type="HOGENOM" id="CLU_123042_0_0_1"/>
<feature type="compositionally biased region" description="Low complexity" evidence="1">
    <location>
        <begin position="14"/>
        <end position="29"/>
    </location>
</feature>
<feature type="compositionally biased region" description="Basic and acidic residues" evidence="1">
    <location>
        <begin position="36"/>
        <end position="46"/>
    </location>
</feature>
<feature type="compositionally biased region" description="Low complexity" evidence="1">
    <location>
        <begin position="55"/>
        <end position="67"/>
    </location>
</feature>